<organism evidence="1">
    <name type="scientific">human gut metagenome</name>
    <dbReference type="NCBI Taxonomy" id="408170"/>
    <lineage>
        <taxon>unclassified sequences</taxon>
        <taxon>metagenomes</taxon>
        <taxon>organismal metagenomes</taxon>
    </lineage>
</organism>
<accession>K1UVP7</accession>
<evidence type="ECO:0000313" key="1">
    <source>
        <dbReference type="EMBL" id="EKC75736.1"/>
    </source>
</evidence>
<reference evidence="1" key="1">
    <citation type="journal article" date="2013" name="Environ. Microbiol.">
        <title>Microbiota from the distal guts of lean and obese adolescents exhibit partial functional redundancy besides clear differences in community structure.</title>
        <authorList>
            <person name="Ferrer M."/>
            <person name="Ruiz A."/>
            <person name="Lanza F."/>
            <person name="Haange S.B."/>
            <person name="Oberbach A."/>
            <person name="Till H."/>
            <person name="Bargiela R."/>
            <person name="Campoy C."/>
            <person name="Segura M.T."/>
            <person name="Richter M."/>
            <person name="von Bergen M."/>
            <person name="Seifert J."/>
            <person name="Suarez A."/>
        </authorList>
    </citation>
    <scope>NUCLEOTIDE SEQUENCE</scope>
</reference>
<protein>
    <submittedName>
        <fullName evidence="1">Stage II sporulation protein R</fullName>
    </submittedName>
</protein>
<feature type="non-terminal residue" evidence="1">
    <location>
        <position position="1"/>
    </location>
</feature>
<comment type="caution">
    <text evidence="1">The sequence shown here is derived from an EMBL/GenBank/DDBJ whole genome shotgun (WGS) entry which is preliminary data.</text>
</comment>
<dbReference type="AlphaFoldDB" id="K1UVP7"/>
<gene>
    <name evidence="1" type="ORF">LEA_05050</name>
</gene>
<sequence length="66" mass="8014">NWWCVMYPNMCFSDSMYEVVDKEAGEKLREVLTTEEYEKVLAEGDYQVRMKYFSWLNPYLEKLAEN</sequence>
<name>K1UVP7_9ZZZZ</name>
<proteinExistence type="predicted"/>
<dbReference type="EMBL" id="AJWY01003306">
    <property type="protein sequence ID" value="EKC75736.1"/>
    <property type="molecule type" value="Genomic_DNA"/>
</dbReference>